<proteinExistence type="predicted"/>
<sequence length="91" mass="10061">MDIPRGTRERQRRACTQRGREKVSFPNDSPAVDNNAGHGDGGEASKQRQRPRPGPGSVNAPRDPNKTPETKELRDARRGSRNNCPFPSVGR</sequence>
<evidence type="ECO:0000313" key="2">
    <source>
        <dbReference type="EMBL" id="PNT62051.1"/>
    </source>
</evidence>
<dbReference type="InParanoid" id="A0A2K2CJ46"/>
<dbReference type="EMBL" id="CM000884">
    <property type="protein sequence ID" value="PNT62051.1"/>
    <property type="molecule type" value="Genomic_DNA"/>
</dbReference>
<gene>
    <name evidence="2" type="ORF">BRADI_5g24693v3</name>
</gene>
<organism evidence="2">
    <name type="scientific">Brachypodium distachyon</name>
    <name type="common">Purple false brome</name>
    <name type="synonym">Trachynia distachya</name>
    <dbReference type="NCBI Taxonomy" id="15368"/>
    <lineage>
        <taxon>Eukaryota</taxon>
        <taxon>Viridiplantae</taxon>
        <taxon>Streptophyta</taxon>
        <taxon>Embryophyta</taxon>
        <taxon>Tracheophyta</taxon>
        <taxon>Spermatophyta</taxon>
        <taxon>Magnoliopsida</taxon>
        <taxon>Liliopsida</taxon>
        <taxon>Poales</taxon>
        <taxon>Poaceae</taxon>
        <taxon>BOP clade</taxon>
        <taxon>Pooideae</taxon>
        <taxon>Stipodae</taxon>
        <taxon>Brachypodieae</taxon>
        <taxon>Brachypodium</taxon>
    </lineage>
</organism>
<dbReference type="EnsemblPlants" id="PNT62051">
    <property type="protein sequence ID" value="PNT62051"/>
    <property type="gene ID" value="BRADI_5g24693v3"/>
</dbReference>
<accession>A0A2K2CJ46</accession>
<dbReference type="Proteomes" id="UP000008810">
    <property type="component" value="Chromosome 5"/>
</dbReference>
<reference evidence="2" key="2">
    <citation type="submission" date="2017-06" db="EMBL/GenBank/DDBJ databases">
        <title>WGS assembly of Brachypodium distachyon.</title>
        <authorList>
            <consortium name="The International Brachypodium Initiative"/>
            <person name="Lucas S."/>
            <person name="Harmon-Smith M."/>
            <person name="Lail K."/>
            <person name="Tice H."/>
            <person name="Grimwood J."/>
            <person name="Bruce D."/>
            <person name="Barry K."/>
            <person name="Shu S."/>
            <person name="Lindquist E."/>
            <person name="Wang M."/>
            <person name="Pitluck S."/>
            <person name="Vogel J.P."/>
            <person name="Garvin D.F."/>
            <person name="Mockler T.C."/>
            <person name="Schmutz J."/>
            <person name="Rokhsar D."/>
            <person name="Bevan M.W."/>
        </authorList>
    </citation>
    <scope>NUCLEOTIDE SEQUENCE</scope>
    <source>
        <strain evidence="2">Bd21</strain>
    </source>
</reference>
<evidence type="ECO:0000313" key="3">
    <source>
        <dbReference type="EnsemblPlants" id="PNT62051"/>
    </source>
</evidence>
<protein>
    <submittedName>
        <fullName evidence="2 3">Uncharacterized protein</fullName>
    </submittedName>
</protein>
<dbReference type="Gramene" id="PNT62051">
    <property type="protein sequence ID" value="PNT62051"/>
    <property type="gene ID" value="BRADI_5g24693v3"/>
</dbReference>
<reference evidence="2 3" key="1">
    <citation type="journal article" date="2010" name="Nature">
        <title>Genome sequencing and analysis of the model grass Brachypodium distachyon.</title>
        <authorList>
            <consortium name="International Brachypodium Initiative"/>
        </authorList>
    </citation>
    <scope>NUCLEOTIDE SEQUENCE [LARGE SCALE GENOMIC DNA]</scope>
    <source>
        <strain evidence="2 3">Bd21</strain>
    </source>
</reference>
<feature type="region of interest" description="Disordered" evidence="1">
    <location>
        <begin position="1"/>
        <end position="91"/>
    </location>
</feature>
<keyword evidence="4" id="KW-1185">Reference proteome</keyword>
<name>A0A2K2CJ46_BRADI</name>
<evidence type="ECO:0000313" key="4">
    <source>
        <dbReference type="Proteomes" id="UP000008810"/>
    </source>
</evidence>
<evidence type="ECO:0000256" key="1">
    <source>
        <dbReference type="SAM" id="MobiDB-lite"/>
    </source>
</evidence>
<reference evidence="3" key="3">
    <citation type="submission" date="2018-08" db="UniProtKB">
        <authorList>
            <consortium name="EnsemblPlants"/>
        </authorList>
    </citation>
    <scope>IDENTIFICATION</scope>
    <source>
        <strain evidence="3">cv. Bd21</strain>
    </source>
</reference>
<feature type="compositionally biased region" description="Basic and acidic residues" evidence="1">
    <location>
        <begin position="63"/>
        <end position="78"/>
    </location>
</feature>
<dbReference type="AlphaFoldDB" id="A0A2K2CJ46"/>